<sequence length="354" mass="37963">MAALAIALPFSLAACAPAMPGSDAAPDGTTKVVVAPSSEMSAAWVQFAVAEDQGFFAENGIDVEVQWPGGSADVLQQLATGRVHVGAPTPEAVLAARSKGQDVQMIYNWSRSPVQWLAVTPESGIKSFADLRDKKVGVANLASGAKLLAEAAARDEGIEPSAINFIATGTGVAALDALQQKRVDALMLWDTEYTKMEQAGGKLRYIKPDSYSTLFSTTFVGQADWVSKNPKLVEAFGKAWAQATVWATKNPEGAVNLLWKHYPQTKTSDSPDLLTKQVQLFEGRNESALSGDPIARKTLGEYPADGVAKWADFALKAQITPNKVDSDRMYTNQFVQAFNDFDAKAVEDRAAAFK</sequence>
<dbReference type="SUPFAM" id="SSF53850">
    <property type="entry name" value="Periplasmic binding protein-like II"/>
    <property type="match status" value="1"/>
</dbReference>
<reference evidence="6 7" key="1">
    <citation type="submission" date="2022-11" db="EMBL/GenBank/DDBJ databases">
        <title>Anaerobic phenanthrene biodegradation by a DNRA strain PheN6.</title>
        <authorList>
            <person name="Zhang Z."/>
        </authorList>
    </citation>
    <scope>NUCLEOTIDE SEQUENCE [LARGE SCALE GENOMIC DNA]</scope>
    <source>
        <strain evidence="6 7">PheN6</strain>
    </source>
</reference>
<evidence type="ECO:0000313" key="7">
    <source>
        <dbReference type="Proteomes" id="UP001150259"/>
    </source>
</evidence>
<dbReference type="Proteomes" id="UP001150259">
    <property type="component" value="Unassembled WGS sequence"/>
</dbReference>
<feature type="domain" description="SsuA/THI5-like" evidence="5">
    <location>
        <begin position="47"/>
        <end position="254"/>
    </location>
</feature>
<evidence type="ECO:0000313" key="6">
    <source>
        <dbReference type="EMBL" id="MDC5698839.1"/>
    </source>
</evidence>
<dbReference type="InterPro" id="IPR015168">
    <property type="entry name" value="SsuA/THI5"/>
</dbReference>
<feature type="signal peptide" evidence="4">
    <location>
        <begin position="1"/>
        <end position="20"/>
    </location>
</feature>
<organism evidence="6 7">
    <name type="scientific">Intrasporangium calvum</name>
    <dbReference type="NCBI Taxonomy" id="53358"/>
    <lineage>
        <taxon>Bacteria</taxon>
        <taxon>Bacillati</taxon>
        <taxon>Actinomycetota</taxon>
        <taxon>Actinomycetes</taxon>
        <taxon>Micrococcales</taxon>
        <taxon>Intrasporangiaceae</taxon>
        <taxon>Intrasporangium</taxon>
    </lineage>
</organism>
<accession>A0ABT5GKT9</accession>
<dbReference type="Pfam" id="PF09084">
    <property type="entry name" value="NMT1"/>
    <property type="match status" value="1"/>
</dbReference>
<evidence type="ECO:0000256" key="2">
    <source>
        <dbReference type="ARBA" id="ARBA00010742"/>
    </source>
</evidence>
<feature type="chain" id="PRO_5046704480" evidence="4">
    <location>
        <begin position="21"/>
        <end position="354"/>
    </location>
</feature>
<evidence type="ECO:0000259" key="5">
    <source>
        <dbReference type="Pfam" id="PF09084"/>
    </source>
</evidence>
<comment type="caution">
    <text evidence="6">The sequence shown here is derived from an EMBL/GenBank/DDBJ whole genome shotgun (WGS) entry which is preliminary data.</text>
</comment>
<name>A0ABT5GKT9_9MICO</name>
<gene>
    <name evidence="6" type="ORF">OO014_16420</name>
</gene>
<keyword evidence="7" id="KW-1185">Reference proteome</keyword>
<evidence type="ECO:0000256" key="4">
    <source>
        <dbReference type="SAM" id="SignalP"/>
    </source>
</evidence>
<comment type="subcellular location">
    <subcellularLocation>
        <location evidence="1">Periplasm</location>
    </subcellularLocation>
</comment>
<dbReference type="PANTHER" id="PTHR30024">
    <property type="entry name" value="ALIPHATIC SULFONATES-BINDING PROTEIN-RELATED"/>
    <property type="match status" value="1"/>
</dbReference>
<dbReference type="EMBL" id="JAPFQL010000087">
    <property type="protein sequence ID" value="MDC5698839.1"/>
    <property type="molecule type" value="Genomic_DNA"/>
</dbReference>
<evidence type="ECO:0000256" key="1">
    <source>
        <dbReference type="ARBA" id="ARBA00004418"/>
    </source>
</evidence>
<protein>
    <submittedName>
        <fullName evidence="6">ABC transporter substrate-binding protein</fullName>
    </submittedName>
</protein>
<dbReference type="RefSeq" id="WP_272463403.1">
    <property type="nucleotide sequence ID" value="NZ_JAPFQL010000087.1"/>
</dbReference>
<dbReference type="PANTHER" id="PTHR30024:SF47">
    <property type="entry name" value="TAURINE-BINDING PERIPLASMIC PROTEIN"/>
    <property type="match status" value="1"/>
</dbReference>
<comment type="similarity">
    <text evidence="2">Belongs to the bacterial solute-binding protein SsuA/TauA family.</text>
</comment>
<dbReference type="Gene3D" id="3.40.190.10">
    <property type="entry name" value="Periplasmic binding protein-like II"/>
    <property type="match status" value="2"/>
</dbReference>
<keyword evidence="3 4" id="KW-0732">Signal</keyword>
<evidence type="ECO:0000256" key="3">
    <source>
        <dbReference type="ARBA" id="ARBA00022729"/>
    </source>
</evidence>
<proteinExistence type="inferred from homology"/>